<dbReference type="OrthoDB" id="2262258at2759"/>
<dbReference type="PANTHER" id="PTHR15441:SF1">
    <property type="entry name" value="RIBONUCLEASE P PROTEIN SUBUNIT P14"/>
    <property type="match status" value="1"/>
</dbReference>
<protein>
    <submittedName>
        <fullName evidence="3">Uncharacterized protein</fullName>
    </submittedName>
</protein>
<dbReference type="GO" id="GO:0005730">
    <property type="term" value="C:nucleolus"/>
    <property type="evidence" value="ECO:0007669"/>
    <property type="project" value="TreeGrafter"/>
</dbReference>
<dbReference type="PANTHER" id="PTHR15441">
    <property type="entry name" value="RIBONUCLEASE P PROTEIN SUBUNIT P14"/>
    <property type="match status" value="1"/>
</dbReference>
<dbReference type="STRING" id="595528.A0A0D2WN35"/>
<dbReference type="EMBL" id="KE346363">
    <property type="protein sequence ID" value="KJE91723.1"/>
    <property type="molecule type" value="Genomic_DNA"/>
</dbReference>
<name>A0A0D2WN35_CAPO3</name>
<evidence type="ECO:0000256" key="2">
    <source>
        <dbReference type="SAM" id="MobiDB-lite"/>
    </source>
</evidence>
<keyword evidence="4" id="KW-1185">Reference proteome</keyword>
<reference evidence="4" key="1">
    <citation type="submission" date="2011-02" db="EMBL/GenBank/DDBJ databases">
        <title>The Genome Sequence of Capsaspora owczarzaki ATCC 30864.</title>
        <authorList>
            <person name="Russ C."/>
            <person name="Cuomo C."/>
            <person name="Burger G."/>
            <person name="Gray M.W."/>
            <person name="Holland P.W.H."/>
            <person name="King N."/>
            <person name="Lang F.B.F."/>
            <person name="Roger A.J."/>
            <person name="Ruiz-Trillo I."/>
            <person name="Young S.K."/>
            <person name="Zeng Q."/>
            <person name="Gargeya S."/>
            <person name="Alvarado L."/>
            <person name="Berlin A."/>
            <person name="Chapman S.B."/>
            <person name="Chen Z."/>
            <person name="Freedman E."/>
            <person name="Gellesch M."/>
            <person name="Goldberg J."/>
            <person name="Griggs A."/>
            <person name="Gujja S."/>
            <person name="Heilman E."/>
            <person name="Heiman D."/>
            <person name="Howarth C."/>
            <person name="Mehta T."/>
            <person name="Neiman D."/>
            <person name="Pearson M."/>
            <person name="Roberts A."/>
            <person name="Saif S."/>
            <person name="Shea T."/>
            <person name="Shenoy N."/>
            <person name="Sisk P."/>
            <person name="Stolte C."/>
            <person name="Sykes S."/>
            <person name="White J."/>
            <person name="Yandava C."/>
            <person name="Haas B."/>
            <person name="Nusbaum C."/>
            <person name="Birren B."/>
        </authorList>
    </citation>
    <scope>NUCLEOTIDE SEQUENCE</scope>
    <source>
        <strain evidence="4">ATCC 30864</strain>
    </source>
</reference>
<feature type="compositionally biased region" description="Low complexity" evidence="2">
    <location>
        <begin position="17"/>
        <end position="39"/>
    </location>
</feature>
<accession>A0A0D2WN35</accession>
<keyword evidence="1" id="KW-0819">tRNA processing</keyword>
<evidence type="ECO:0000313" key="4">
    <source>
        <dbReference type="Proteomes" id="UP000008743"/>
    </source>
</evidence>
<sequence length="203" mass="21020">MTYHGIANELERHRSSPSEPVPASASASASASAAPSSHSIDNSTTTVAAISAARFRVALPKPEHLFLAVSLYIQVAAGTNADAIVVDAPVFKSIVLRALKQLHGQLGAGIPVDVLDVTTSTANKADKADKADKTRQVAAAAAAAAAGGLTYRALIRVPDLHSAAVWSALTAVTVHDNRPCRLTVDRASPSLLHFASNSRAFNP</sequence>
<organism evidence="3 4">
    <name type="scientific">Capsaspora owczarzaki (strain ATCC 30864)</name>
    <dbReference type="NCBI Taxonomy" id="595528"/>
    <lineage>
        <taxon>Eukaryota</taxon>
        <taxon>Filasterea</taxon>
        <taxon>Capsaspora</taxon>
    </lineage>
</organism>
<dbReference type="GO" id="GO:0033204">
    <property type="term" value="F:ribonuclease P RNA binding"/>
    <property type="evidence" value="ECO:0007669"/>
    <property type="project" value="TreeGrafter"/>
</dbReference>
<gene>
    <name evidence="3" type="ORF">CAOG_002818</name>
</gene>
<dbReference type="Proteomes" id="UP000008743">
    <property type="component" value="Unassembled WGS sequence"/>
</dbReference>
<dbReference type="InParanoid" id="A0A0D2WN35"/>
<dbReference type="GO" id="GO:0001682">
    <property type="term" value="P:tRNA 5'-leader removal"/>
    <property type="evidence" value="ECO:0007669"/>
    <property type="project" value="TreeGrafter"/>
</dbReference>
<dbReference type="GO" id="GO:0030681">
    <property type="term" value="C:multimeric ribonuclease P complex"/>
    <property type="evidence" value="ECO:0007669"/>
    <property type="project" value="TreeGrafter"/>
</dbReference>
<dbReference type="InterPro" id="IPR038085">
    <property type="entry name" value="Rnp2-like_sf"/>
</dbReference>
<dbReference type="AlphaFoldDB" id="A0A0D2WN35"/>
<evidence type="ECO:0000256" key="1">
    <source>
        <dbReference type="ARBA" id="ARBA00022694"/>
    </source>
</evidence>
<dbReference type="SUPFAM" id="SSF160350">
    <property type="entry name" value="Rnp2-like"/>
    <property type="match status" value="1"/>
</dbReference>
<proteinExistence type="predicted"/>
<feature type="region of interest" description="Disordered" evidence="2">
    <location>
        <begin position="1"/>
        <end position="41"/>
    </location>
</feature>
<evidence type="ECO:0000313" key="3">
    <source>
        <dbReference type="EMBL" id="KJE91723.1"/>
    </source>
</evidence>